<dbReference type="SMART" id="SM00450">
    <property type="entry name" value="RHOD"/>
    <property type="match status" value="1"/>
</dbReference>
<feature type="transmembrane region" description="Helical" evidence="7">
    <location>
        <begin position="164"/>
        <end position="184"/>
    </location>
</feature>
<dbReference type="InterPro" id="IPR036873">
    <property type="entry name" value="Rhodanese-like_dom_sf"/>
</dbReference>
<dbReference type="CDD" id="cd00158">
    <property type="entry name" value="RHOD"/>
    <property type="match status" value="1"/>
</dbReference>
<evidence type="ECO:0000256" key="3">
    <source>
        <dbReference type="ARBA" id="ARBA00022692"/>
    </source>
</evidence>
<feature type="transmembrane region" description="Helical" evidence="7">
    <location>
        <begin position="453"/>
        <end position="479"/>
    </location>
</feature>
<dbReference type="InterPro" id="IPR001763">
    <property type="entry name" value="Rhodanese-like_dom"/>
</dbReference>
<dbReference type="KEGG" id="rop:ROP_pROB01-03360"/>
<evidence type="ECO:0000313" key="10">
    <source>
        <dbReference type="EMBL" id="BAH55835.1"/>
    </source>
</evidence>
<feature type="transmembrane region" description="Helical" evidence="7">
    <location>
        <begin position="799"/>
        <end position="821"/>
    </location>
</feature>
<dbReference type="AlphaFoldDB" id="C1BD91"/>
<keyword evidence="3 7" id="KW-0812">Transmembrane</keyword>
<gene>
    <name evidence="10" type="ordered locus">ROP_pROB01-03360</name>
</gene>
<feature type="transmembrane region" description="Helical" evidence="7">
    <location>
        <begin position="513"/>
        <end position="533"/>
    </location>
</feature>
<keyword evidence="4 7" id="KW-1133">Transmembrane helix</keyword>
<dbReference type="Gene3D" id="1.20.1640.10">
    <property type="entry name" value="Multidrug efflux transporter AcrB transmembrane domain"/>
    <property type="match status" value="2"/>
</dbReference>
<geneLocation type="plasmid" evidence="10 11">
    <name>pROB01</name>
</geneLocation>
<proteinExistence type="predicted"/>
<evidence type="ECO:0000256" key="7">
    <source>
        <dbReference type="SAM" id="Phobius"/>
    </source>
</evidence>
<feature type="transmembrane region" description="Helical" evidence="7">
    <location>
        <begin position="424"/>
        <end position="447"/>
    </location>
</feature>
<dbReference type="SUPFAM" id="SSF52821">
    <property type="entry name" value="Rhodanese/Cell cycle control phosphatase"/>
    <property type="match status" value="1"/>
</dbReference>
<dbReference type="RefSeq" id="WP_012686901.1">
    <property type="nucleotide sequence ID" value="NC_012520.1"/>
</dbReference>
<dbReference type="PANTHER" id="PTHR33406">
    <property type="entry name" value="MEMBRANE PROTEIN MJ1562-RELATED"/>
    <property type="match status" value="1"/>
</dbReference>
<feature type="transmembrane region" description="Helical" evidence="7">
    <location>
        <begin position="655"/>
        <end position="675"/>
    </location>
</feature>
<comment type="subcellular location">
    <subcellularLocation>
        <location evidence="1">Cell membrane</location>
        <topology evidence="1">Multi-pass membrane protein</topology>
    </subcellularLocation>
</comment>
<feature type="region of interest" description="Disordered" evidence="6">
    <location>
        <begin position="84"/>
        <end position="105"/>
    </location>
</feature>
<keyword evidence="2" id="KW-1003">Cell membrane</keyword>
<evidence type="ECO:0000256" key="2">
    <source>
        <dbReference type="ARBA" id="ARBA00022475"/>
    </source>
</evidence>
<evidence type="ECO:0000256" key="5">
    <source>
        <dbReference type="ARBA" id="ARBA00023136"/>
    </source>
</evidence>
<accession>C1BD91</accession>
<dbReference type="Pfam" id="PF00581">
    <property type="entry name" value="Rhodanese"/>
    <property type="match status" value="1"/>
</dbReference>
<feature type="transmembrane region" description="Helical" evidence="7">
    <location>
        <begin position="768"/>
        <end position="787"/>
    </location>
</feature>
<evidence type="ECO:0000256" key="4">
    <source>
        <dbReference type="ARBA" id="ARBA00022989"/>
    </source>
</evidence>
<dbReference type="Pfam" id="PF03176">
    <property type="entry name" value="MMPL"/>
    <property type="match status" value="2"/>
</dbReference>
<dbReference type="EMBL" id="AP011116">
    <property type="protein sequence ID" value="BAH55835.1"/>
    <property type="molecule type" value="Genomic_DNA"/>
</dbReference>
<reference evidence="10 11" key="1">
    <citation type="submission" date="2009-03" db="EMBL/GenBank/DDBJ databases">
        <title>Comparison of the complete genome sequences of Rhodococcus erythropolis PR4 and Rhodococcus opacus B4.</title>
        <authorList>
            <person name="Takarada H."/>
            <person name="Sekine M."/>
            <person name="Hosoyama A."/>
            <person name="Yamada R."/>
            <person name="Fujisawa T."/>
            <person name="Omata S."/>
            <person name="Shimizu A."/>
            <person name="Tsukatani N."/>
            <person name="Tanikawa S."/>
            <person name="Fujita N."/>
            <person name="Harayama S."/>
        </authorList>
    </citation>
    <scope>NUCLEOTIDE SEQUENCE [LARGE SCALE GENOMIC DNA]</scope>
    <source>
        <strain evidence="10 11">B4</strain>
        <plasmid evidence="10 11">pROB01</plasmid>
    </source>
</reference>
<dbReference type="PANTHER" id="PTHR33406:SF13">
    <property type="entry name" value="MEMBRANE PROTEIN YDFJ"/>
    <property type="match status" value="1"/>
</dbReference>
<keyword evidence="5 7" id="KW-0472">Membrane</keyword>
<feature type="domain" description="SSD" evidence="8">
    <location>
        <begin position="353"/>
        <end position="478"/>
    </location>
</feature>
<dbReference type="Gene3D" id="3.40.250.10">
    <property type="entry name" value="Rhodanese-like domain"/>
    <property type="match status" value="1"/>
</dbReference>
<evidence type="ECO:0000313" key="11">
    <source>
        <dbReference type="Proteomes" id="UP000002212"/>
    </source>
</evidence>
<keyword evidence="10" id="KW-0614">Plasmid</keyword>
<feature type="domain" description="Rhodanese" evidence="9">
    <location>
        <begin position="15"/>
        <end position="103"/>
    </location>
</feature>
<dbReference type="HOGENOM" id="CLU_005108_1_1_11"/>
<dbReference type="Proteomes" id="UP000002212">
    <property type="component" value="Plasmid pROB01"/>
</dbReference>
<dbReference type="PROSITE" id="PS50156">
    <property type="entry name" value="SSD"/>
    <property type="match status" value="1"/>
</dbReference>
<dbReference type="InterPro" id="IPR000731">
    <property type="entry name" value="SSD"/>
</dbReference>
<dbReference type="InterPro" id="IPR004869">
    <property type="entry name" value="MMPL_dom"/>
</dbReference>
<dbReference type="PROSITE" id="PS50206">
    <property type="entry name" value="RHODANESE_3"/>
    <property type="match status" value="1"/>
</dbReference>
<evidence type="ECO:0000256" key="1">
    <source>
        <dbReference type="ARBA" id="ARBA00004651"/>
    </source>
</evidence>
<feature type="transmembrane region" description="Helical" evidence="7">
    <location>
        <begin position="723"/>
        <end position="747"/>
    </location>
</feature>
<dbReference type="GO" id="GO:0005886">
    <property type="term" value="C:plasma membrane"/>
    <property type="evidence" value="ECO:0007669"/>
    <property type="project" value="UniProtKB-SubCell"/>
</dbReference>
<dbReference type="SUPFAM" id="SSF82866">
    <property type="entry name" value="Multidrug efflux transporter AcrB transmembrane domain"/>
    <property type="match status" value="2"/>
</dbReference>
<organism evidence="10 11">
    <name type="scientific">Rhodococcus opacus (strain B4)</name>
    <dbReference type="NCBI Taxonomy" id="632772"/>
    <lineage>
        <taxon>Bacteria</taxon>
        <taxon>Bacillati</taxon>
        <taxon>Actinomycetota</taxon>
        <taxon>Actinomycetes</taxon>
        <taxon>Mycobacteriales</taxon>
        <taxon>Nocardiaceae</taxon>
        <taxon>Rhodococcus</taxon>
    </lineage>
</organism>
<sequence length="846" mass="88359">MREVDLGEFAVRWADGVPVVDVRERWEYVDGHVPGALLMPLGQLAAHTVEIPAGEVVYVICASGNRSREGARIVEATGRGAVSVAGGPRAGPPWAGRSTPETDRERTLTPDLADTRCQRFAITSRRTCMTRSTALGGDAPRTEPITEGGVLGRMGAAMAGHAKWVFGIWLILLVALGAAAPSVFSSLAGAGWQANGSESVQVRELAEQHFGGNSSAAVQVVVHSDTQTIDSPQMQHTLADVGTVFAGDPRFGAVIAPQPGTSISPDGHTGILIAGANASTDDMVKAVDERKAELTALSGDGIEVYPTGASALWSDFNKANHDAMIQAELFSWPVTLAIMVLAFGSLVAAGLPLLLTLAGLVASAGGLVLLNQVFPISVWAMNFAMMFALALGIDYALFVVARFRDAIRHASSPRAAVADTMETAGKAVVLSGITVLVSLSAVLLVPAPAVRTMAVGIMLAVFFVLLASMTLLPAALGALGGKVNAGSLPYAKRQIHRSPRFAAWGELLHRHPWPFAIGALLVLIALSVPALGLKVAMPSIEVVPTDAPVRQGYELVQAQMGEGAPGMLQIITPTTGGAETAAAAAATDGIAMVTPPQPAPDGSDYVMLQAMPTVDPSDTRMGTILDTLRADLPQGALVGGAPAENLDLQQALNDYLPLIVGIILVLGFVLLLVALQAPLIALLGTVVSLLSTAAAFGVAKLIFQDGHGASLLGFTPQGFLDGWGPAFFFAMIFAIAMDYTVFLLATAKEHYEHSGDPTVAHVDGLAHSGRVIFAAAAVMVAVFFTFALADPLPPKEMGIILGVAVLLDAVLIRLILLPVLLRLTGHAAWWSPAWLRMVLPKINFSH</sequence>
<feature type="transmembrane region" description="Helical" evidence="7">
    <location>
        <begin position="380"/>
        <end position="403"/>
    </location>
</feature>
<dbReference type="InterPro" id="IPR050545">
    <property type="entry name" value="Mycobact_MmpL"/>
</dbReference>
<feature type="transmembrane region" description="Helical" evidence="7">
    <location>
        <begin position="682"/>
        <end position="703"/>
    </location>
</feature>
<dbReference type="PATRIC" id="fig|632772.20.peg.8072"/>
<evidence type="ECO:0000256" key="6">
    <source>
        <dbReference type="SAM" id="MobiDB-lite"/>
    </source>
</evidence>
<name>C1BD91_RHOOB</name>
<evidence type="ECO:0000259" key="8">
    <source>
        <dbReference type="PROSITE" id="PS50156"/>
    </source>
</evidence>
<protein>
    <submittedName>
        <fullName evidence="10">Hypothetical membrane protein</fullName>
    </submittedName>
</protein>
<evidence type="ECO:0000259" key="9">
    <source>
        <dbReference type="PROSITE" id="PS50206"/>
    </source>
</evidence>